<evidence type="ECO:0000256" key="6">
    <source>
        <dbReference type="ARBA" id="ARBA00022692"/>
    </source>
</evidence>
<keyword evidence="3" id="KW-0813">Transport</keyword>
<dbReference type="Pfam" id="PF03544">
    <property type="entry name" value="TonB_C"/>
    <property type="match status" value="1"/>
</dbReference>
<protein>
    <submittedName>
        <fullName evidence="13">Protein TonB</fullName>
    </submittedName>
</protein>
<keyword evidence="8 11" id="KW-1133">Transmembrane helix</keyword>
<feature type="compositionally biased region" description="Pro residues" evidence="10">
    <location>
        <begin position="55"/>
        <end position="64"/>
    </location>
</feature>
<dbReference type="NCBIfam" id="TIGR01352">
    <property type="entry name" value="tonB_Cterm"/>
    <property type="match status" value="1"/>
</dbReference>
<dbReference type="InterPro" id="IPR006260">
    <property type="entry name" value="TonB/TolA_C"/>
</dbReference>
<feature type="transmembrane region" description="Helical" evidence="11">
    <location>
        <begin position="12"/>
        <end position="33"/>
    </location>
</feature>
<feature type="compositionally biased region" description="Polar residues" evidence="10">
    <location>
        <begin position="68"/>
        <end position="77"/>
    </location>
</feature>
<sequence>MNGQGYRGNSGIDARTAGIALIITALPIVGLALTNPTFQQHSEQIFQMYPVSIPEVPPPDPEPISQPETQRSESAPTDQKIVVPDPIVPTATDFPPIATTFDPPPVPTLDPAGSGSGGEAKPAALPEPVLAAPRPDPRYLAQFQPDYPASERRNNHEGIVVVRVLVGINGRVKAVEKVSAASDAFYQATREQALSAWRFKPATRDGVPVEQWYTSRVRFELH</sequence>
<evidence type="ECO:0000256" key="4">
    <source>
        <dbReference type="ARBA" id="ARBA00022475"/>
    </source>
</evidence>
<feature type="region of interest" description="Disordered" evidence="10">
    <location>
        <begin position="52"/>
        <end position="80"/>
    </location>
</feature>
<evidence type="ECO:0000256" key="5">
    <source>
        <dbReference type="ARBA" id="ARBA00022519"/>
    </source>
</evidence>
<keyword evidence="5" id="KW-0997">Cell inner membrane</keyword>
<gene>
    <name evidence="13" type="ORF">EV664_105115</name>
</gene>
<dbReference type="InterPro" id="IPR051045">
    <property type="entry name" value="TonB-dependent_transducer"/>
</dbReference>
<keyword evidence="7" id="KW-0653">Protein transport</keyword>
<name>A0A4V3BTG0_9SPHN</name>
<evidence type="ECO:0000256" key="2">
    <source>
        <dbReference type="ARBA" id="ARBA00006555"/>
    </source>
</evidence>
<comment type="similarity">
    <text evidence="2">Belongs to the TonB family.</text>
</comment>
<dbReference type="GO" id="GO:0015031">
    <property type="term" value="P:protein transport"/>
    <property type="evidence" value="ECO:0007669"/>
    <property type="project" value="UniProtKB-KW"/>
</dbReference>
<feature type="domain" description="TonB C-terminal" evidence="12">
    <location>
        <begin position="132"/>
        <end position="222"/>
    </location>
</feature>
<reference evidence="13 14" key="1">
    <citation type="submission" date="2019-03" db="EMBL/GenBank/DDBJ databases">
        <title>Genomic Encyclopedia of Type Strains, Phase IV (KMG-IV): sequencing the most valuable type-strain genomes for metagenomic binning, comparative biology and taxonomic classification.</title>
        <authorList>
            <person name="Goeker M."/>
        </authorList>
    </citation>
    <scope>NUCLEOTIDE SEQUENCE [LARGE SCALE GENOMIC DNA]</scope>
    <source>
        <strain evidence="13 14">DSM 25059</strain>
    </source>
</reference>
<dbReference type="Proteomes" id="UP000295493">
    <property type="component" value="Unassembled WGS sequence"/>
</dbReference>
<dbReference type="PROSITE" id="PS52015">
    <property type="entry name" value="TONB_CTD"/>
    <property type="match status" value="1"/>
</dbReference>
<evidence type="ECO:0000259" key="12">
    <source>
        <dbReference type="PROSITE" id="PS52015"/>
    </source>
</evidence>
<dbReference type="Gene3D" id="3.30.1150.10">
    <property type="match status" value="1"/>
</dbReference>
<comment type="caution">
    <text evidence="13">The sequence shown here is derived from an EMBL/GenBank/DDBJ whole genome shotgun (WGS) entry which is preliminary data.</text>
</comment>
<dbReference type="GO" id="GO:0005886">
    <property type="term" value="C:plasma membrane"/>
    <property type="evidence" value="ECO:0007669"/>
    <property type="project" value="UniProtKB-SubCell"/>
</dbReference>
<organism evidence="13 14">
    <name type="scientific">Stakelama pacifica</name>
    <dbReference type="NCBI Taxonomy" id="517720"/>
    <lineage>
        <taxon>Bacteria</taxon>
        <taxon>Pseudomonadati</taxon>
        <taxon>Pseudomonadota</taxon>
        <taxon>Alphaproteobacteria</taxon>
        <taxon>Sphingomonadales</taxon>
        <taxon>Sphingomonadaceae</taxon>
        <taxon>Stakelama</taxon>
    </lineage>
</organism>
<dbReference type="PANTHER" id="PTHR33446">
    <property type="entry name" value="PROTEIN TONB-RELATED"/>
    <property type="match status" value="1"/>
</dbReference>
<evidence type="ECO:0000256" key="10">
    <source>
        <dbReference type="SAM" id="MobiDB-lite"/>
    </source>
</evidence>
<evidence type="ECO:0000256" key="11">
    <source>
        <dbReference type="SAM" id="Phobius"/>
    </source>
</evidence>
<dbReference type="AlphaFoldDB" id="A0A4V3BTG0"/>
<comment type="subcellular location">
    <subcellularLocation>
        <location evidence="1">Cell inner membrane</location>
        <topology evidence="1">Single-pass membrane protein</topology>
        <orientation evidence="1">Periplasmic side</orientation>
    </subcellularLocation>
</comment>
<keyword evidence="6 11" id="KW-0812">Transmembrane</keyword>
<evidence type="ECO:0000256" key="7">
    <source>
        <dbReference type="ARBA" id="ARBA00022927"/>
    </source>
</evidence>
<evidence type="ECO:0000313" key="14">
    <source>
        <dbReference type="Proteomes" id="UP000295493"/>
    </source>
</evidence>
<dbReference type="InterPro" id="IPR037682">
    <property type="entry name" value="TonB_C"/>
</dbReference>
<dbReference type="EMBL" id="SNWD01000005">
    <property type="protein sequence ID" value="TDN82918.1"/>
    <property type="molecule type" value="Genomic_DNA"/>
</dbReference>
<dbReference type="GO" id="GO:0055085">
    <property type="term" value="P:transmembrane transport"/>
    <property type="evidence" value="ECO:0007669"/>
    <property type="project" value="InterPro"/>
</dbReference>
<keyword evidence="4" id="KW-1003">Cell membrane</keyword>
<evidence type="ECO:0000256" key="8">
    <source>
        <dbReference type="ARBA" id="ARBA00022989"/>
    </source>
</evidence>
<dbReference type="SUPFAM" id="SSF74653">
    <property type="entry name" value="TolA/TonB C-terminal domain"/>
    <property type="match status" value="1"/>
</dbReference>
<evidence type="ECO:0000256" key="3">
    <source>
        <dbReference type="ARBA" id="ARBA00022448"/>
    </source>
</evidence>
<keyword evidence="14" id="KW-1185">Reference proteome</keyword>
<dbReference type="RefSeq" id="WP_229668195.1">
    <property type="nucleotide sequence ID" value="NZ_BMLU01000005.1"/>
</dbReference>
<evidence type="ECO:0000313" key="13">
    <source>
        <dbReference type="EMBL" id="TDN82918.1"/>
    </source>
</evidence>
<evidence type="ECO:0000256" key="9">
    <source>
        <dbReference type="ARBA" id="ARBA00023136"/>
    </source>
</evidence>
<keyword evidence="9 11" id="KW-0472">Membrane</keyword>
<feature type="region of interest" description="Disordered" evidence="10">
    <location>
        <begin position="103"/>
        <end position="123"/>
    </location>
</feature>
<accession>A0A4V3BTG0</accession>
<proteinExistence type="inferred from homology"/>
<evidence type="ECO:0000256" key="1">
    <source>
        <dbReference type="ARBA" id="ARBA00004383"/>
    </source>
</evidence>